<accession>A0A2R6NVU6</accession>
<evidence type="ECO:0000256" key="8">
    <source>
        <dbReference type="RuleBase" id="RU004453"/>
    </source>
</evidence>
<proteinExistence type="inferred from homology"/>
<evidence type="ECO:0000256" key="5">
    <source>
        <dbReference type="ARBA" id="ARBA00023295"/>
    </source>
</evidence>
<name>A0A2R6NVU6_9APHY</name>
<dbReference type="SMART" id="SM00636">
    <property type="entry name" value="Glyco_18"/>
    <property type="match status" value="1"/>
</dbReference>
<dbReference type="PANTHER" id="PTHR11177">
    <property type="entry name" value="CHITINASE"/>
    <property type="match status" value="1"/>
</dbReference>
<dbReference type="Pfam" id="PF00704">
    <property type="entry name" value="Glyco_hydro_18"/>
    <property type="match status" value="1"/>
</dbReference>
<reference evidence="11 12" key="1">
    <citation type="submission" date="2018-02" db="EMBL/GenBank/DDBJ databases">
        <title>Genome sequence of the basidiomycete white-rot fungus Phlebia centrifuga.</title>
        <authorList>
            <person name="Granchi Z."/>
            <person name="Peng M."/>
            <person name="de Vries R.P."/>
            <person name="Hilden K."/>
            <person name="Makela M.R."/>
            <person name="Grigoriev I."/>
            <person name="Riley R."/>
        </authorList>
    </citation>
    <scope>NUCLEOTIDE SEQUENCE [LARGE SCALE GENOMIC DNA]</scope>
    <source>
        <strain evidence="11 12">FBCC195</strain>
    </source>
</reference>
<dbReference type="Gene3D" id="3.10.50.10">
    <property type="match status" value="1"/>
</dbReference>
<evidence type="ECO:0000259" key="10">
    <source>
        <dbReference type="PROSITE" id="PS51910"/>
    </source>
</evidence>
<sequence>MVAAAWYAGWHATDFPLANVSWDKYTHMTYSFATTLPNVTQLSLAESDEQLIPQFVSAARNNSVKALVSVGGWTGSLYYSSNVASSENRTAFVKTITEFATKYELDGIDFDWEYPGNQGIGCNVVSPNDTSNFLSFLQELRHDPVGQKLFLTAATSIFPWKGPDGTPLTNVSGFAEVLDYVAIMNYDIWGSWSTSVGPNAPLNDTCAPAADQQGSAVSAVAAWTAAGMPAHQIVLGVASYGHSFQVEPSEAIECDDDGDVLAAYPSFTADQPIGDAWDDAAGVDECGAQTGPGGVFDFWGLIKGGFLFENGTVAEGIDYRFDECSQTAYVYNETSAVMVSFDDAKAFAAKGKFIKTQGLRGFAIWEAGGDFKDILLDSISKAAGIEEDCDSQTETQTPPTTSDNGDDDCDDSETPPDSDESDNGSGSSDNDNGDDDC</sequence>
<evidence type="ECO:0000313" key="11">
    <source>
        <dbReference type="EMBL" id="PSR77841.1"/>
    </source>
</evidence>
<dbReference type="InterPro" id="IPR011583">
    <property type="entry name" value="Chitinase_II/V-like_cat"/>
</dbReference>
<dbReference type="InterPro" id="IPR017853">
    <property type="entry name" value="GH"/>
</dbReference>
<comment type="catalytic activity">
    <reaction evidence="1">
        <text>Random endo-hydrolysis of N-acetyl-beta-D-glucosaminide (1-&gt;4)-beta-linkages in chitin and chitodextrins.</text>
        <dbReference type="EC" id="3.2.1.14"/>
    </reaction>
</comment>
<dbReference type="GO" id="GO:0008061">
    <property type="term" value="F:chitin binding"/>
    <property type="evidence" value="ECO:0007669"/>
    <property type="project" value="InterPro"/>
</dbReference>
<evidence type="ECO:0000256" key="3">
    <source>
        <dbReference type="ARBA" id="ARBA00023024"/>
    </source>
</evidence>
<evidence type="ECO:0000256" key="4">
    <source>
        <dbReference type="ARBA" id="ARBA00023277"/>
    </source>
</evidence>
<dbReference type="GO" id="GO:0008843">
    <property type="term" value="F:endochitinase activity"/>
    <property type="evidence" value="ECO:0007669"/>
    <property type="project" value="UniProtKB-EC"/>
</dbReference>
<dbReference type="InterPro" id="IPR001579">
    <property type="entry name" value="Glyco_hydro_18_chit_AS"/>
</dbReference>
<dbReference type="GO" id="GO:0005576">
    <property type="term" value="C:extracellular region"/>
    <property type="evidence" value="ECO:0007669"/>
    <property type="project" value="TreeGrafter"/>
</dbReference>
<dbReference type="GO" id="GO:0006032">
    <property type="term" value="P:chitin catabolic process"/>
    <property type="evidence" value="ECO:0007669"/>
    <property type="project" value="UniProtKB-KW"/>
</dbReference>
<evidence type="ECO:0000256" key="6">
    <source>
        <dbReference type="ARBA" id="ARBA00023326"/>
    </source>
</evidence>
<dbReference type="SUPFAM" id="SSF51445">
    <property type="entry name" value="(Trans)glycosidases"/>
    <property type="match status" value="1"/>
</dbReference>
<protein>
    <recommendedName>
        <fullName evidence="10">GH18 domain-containing protein</fullName>
    </recommendedName>
</protein>
<feature type="region of interest" description="Disordered" evidence="9">
    <location>
        <begin position="386"/>
        <end position="437"/>
    </location>
</feature>
<dbReference type="InterPro" id="IPR050314">
    <property type="entry name" value="Glycosyl_Hydrlase_18"/>
</dbReference>
<evidence type="ECO:0000256" key="7">
    <source>
        <dbReference type="RuleBase" id="RU000489"/>
    </source>
</evidence>
<dbReference type="PROSITE" id="PS01095">
    <property type="entry name" value="GH18_1"/>
    <property type="match status" value="1"/>
</dbReference>
<dbReference type="InterPro" id="IPR029070">
    <property type="entry name" value="Chitinase_insertion_sf"/>
</dbReference>
<feature type="compositionally biased region" description="Acidic residues" evidence="9">
    <location>
        <begin position="404"/>
        <end position="422"/>
    </location>
</feature>
<dbReference type="Proteomes" id="UP000186601">
    <property type="component" value="Unassembled WGS sequence"/>
</dbReference>
<evidence type="ECO:0000313" key="12">
    <source>
        <dbReference type="Proteomes" id="UP000186601"/>
    </source>
</evidence>
<evidence type="ECO:0000256" key="2">
    <source>
        <dbReference type="ARBA" id="ARBA00022801"/>
    </source>
</evidence>
<dbReference type="STRING" id="98765.A0A2R6NVU6"/>
<dbReference type="AlphaFoldDB" id="A0A2R6NVU6"/>
<comment type="similarity">
    <text evidence="8">Belongs to the glycosyl hydrolase 18 family.</text>
</comment>
<organism evidence="11 12">
    <name type="scientific">Hermanssonia centrifuga</name>
    <dbReference type="NCBI Taxonomy" id="98765"/>
    <lineage>
        <taxon>Eukaryota</taxon>
        <taxon>Fungi</taxon>
        <taxon>Dikarya</taxon>
        <taxon>Basidiomycota</taxon>
        <taxon>Agaricomycotina</taxon>
        <taxon>Agaricomycetes</taxon>
        <taxon>Polyporales</taxon>
        <taxon>Meruliaceae</taxon>
        <taxon>Hermanssonia</taxon>
    </lineage>
</organism>
<keyword evidence="6" id="KW-0624">Polysaccharide degradation</keyword>
<keyword evidence="3" id="KW-0146">Chitin degradation</keyword>
<dbReference type="PROSITE" id="PS51910">
    <property type="entry name" value="GH18_2"/>
    <property type="match status" value="1"/>
</dbReference>
<keyword evidence="4" id="KW-0119">Carbohydrate metabolism</keyword>
<dbReference type="EMBL" id="MLYV02000771">
    <property type="protein sequence ID" value="PSR77841.1"/>
    <property type="molecule type" value="Genomic_DNA"/>
</dbReference>
<dbReference type="SUPFAM" id="SSF54556">
    <property type="entry name" value="Chitinase insertion domain"/>
    <property type="match status" value="1"/>
</dbReference>
<keyword evidence="2 7" id="KW-0378">Hydrolase</keyword>
<keyword evidence="5 7" id="KW-0326">Glycosidase</keyword>
<feature type="domain" description="GH18" evidence="10">
    <location>
        <begin position="1"/>
        <end position="386"/>
    </location>
</feature>
<evidence type="ECO:0000256" key="1">
    <source>
        <dbReference type="ARBA" id="ARBA00000822"/>
    </source>
</evidence>
<dbReference type="OrthoDB" id="73875at2759"/>
<evidence type="ECO:0000256" key="9">
    <source>
        <dbReference type="SAM" id="MobiDB-lite"/>
    </source>
</evidence>
<dbReference type="PANTHER" id="PTHR11177:SF392">
    <property type="entry name" value="HAP41P"/>
    <property type="match status" value="1"/>
</dbReference>
<dbReference type="GO" id="GO:0000272">
    <property type="term" value="P:polysaccharide catabolic process"/>
    <property type="evidence" value="ECO:0007669"/>
    <property type="project" value="UniProtKB-KW"/>
</dbReference>
<feature type="compositionally biased region" description="Low complexity" evidence="9">
    <location>
        <begin position="392"/>
        <end position="403"/>
    </location>
</feature>
<gene>
    <name evidence="11" type="ORF">PHLCEN_2v7692</name>
</gene>
<dbReference type="Gene3D" id="3.20.20.80">
    <property type="entry name" value="Glycosidases"/>
    <property type="match status" value="1"/>
</dbReference>
<dbReference type="InterPro" id="IPR001223">
    <property type="entry name" value="Glyco_hydro18_cat"/>
</dbReference>
<keyword evidence="12" id="KW-1185">Reference proteome</keyword>
<comment type="caution">
    <text evidence="11">The sequence shown here is derived from an EMBL/GenBank/DDBJ whole genome shotgun (WGS) entry which is preliminary data.</text>
</comment>